<name>A0A5B7K3D1_PORTR</name>
<dbReference type="EMBL" id="VSRR010116971">
    <property type="protein sequence ID" value="MPC99104.1"/>
    <property type="molecule type" value="Genomic_DNA"/>
</dbReference>
<evidence type="ECO:0000313" key="2">
    <source>
        <dbReference type="Proteomes" id="UP000324222"/>
    </source>
</evidence>
<sequence>MDWKLIGNKARPSLNSRRPLCFNVEAVNHYYQGPGGALVTEAPPNTGLAPYQQPGSFIHGPYPSLTRLSAETSIKATLCVRPSYPIITAITPKTCSNWLIGV</sequence>
<dbReference type="AlphaFoldDB" id="A0A5B7K3D1"/>
<proteinExistence type="predicted"/>
<dbReference type="Proteomes" id="UP000324222">
    <property type="component" value="Unassembled WGS sequence"/>
</dbReference>
<protein>
    <submittedName>
        <fullName evidence="1">Uncharacterized protein</fullName>
    </submittedName>
</protein>
<reference evidence="1 2" key="1">
    <citation type="submission" date="2019-05" db="EMBL/GenBank/DDBJ databases">
        <title>Another draft genome of Portunus trituberculatus and its Hox gene families provides insights of decapod evolution.</title>
        <authorList>
            <person name="Jeong J.-H."/>
            <person name="Song I."/>
            <person name="Kim S."/>
            <person name="Choi T."/>
            <person name="Kim D."/>
            <person name="Ryu S."/>
            <person name="Kim W."/>
        </authorList>
    </citation>
    <scope>NUCLEOTIDE SEQUENCE [LARGE SCALE GENOMIC DNA]</scope>
    <source>
        <tissue evidence="1">Muscle</tissue>
    </source>
</reference>
<evidence type="ECO:0000313" key="1">
    <source>
        <dbReference type="EMBL" id="MPC99104.1"/>
    </source>
</evidence>
<organism evidence="1 2">
    <name type="scientific">Portunus trituberculatus</name>
    <name type="common">Swimming crab</name>
    <name type="synonym">Neptunus trituberculatus</name>
    <dbReference type="NCBI Taxonomy" id="210409"/>
    <lineage>
        <taxon>Eukaryota</taxon>
        <taxon>Metazoa</taxon>
        <taxon>Ecdysozoa</taxon>
        <taxon>Arthropoda</taxon>
        <taxon>Crustacea</taxon>
        <taxon>Multicrustacea</taxon>
        <taxon>Malacostraca</taxon>
        <taxon>Eumalacostraca</taxon>
        <taxon>Eucarida</taxon>
        <taxon>Decapoda</taxon>
        <taxon>Pleocyemata</taxon>
        <taxon>Brachyura</taxon>
        <taxon>Eubrachyura</taxon>
        <taxon>Portunoidea</taxon>
        <taxon>Portunidae</taxon>
        <taxon>Portuninae</taxon>
        <taxon>Portunus</taxon>
    </lineage>
</organism>
<gene>
    <name evidence="1" type="ORF">E2C01_094500</name>
</gene>
<keyword evidence="2" id="KW-1185">Reference proteome</keyword>
<accession>A0A5B7K3D1</accession>
<comment type="caution">
    <text evidence="1">The sequence shown here is derived from an EMBL/GenBank/DDBJ whole genome shotgun (WGS) entry which is preliminary data.</text>
</comment>